<comment type="similarity">
    <text evidence="1">Belongs to the type-B carboxylesterase/lipase family.</text>
</comment>
<dbReference type="STRING" id="104452.A0A0L7LI86"/>
<keyword evidence="5" id="KW-1185">Reference proteome</keyword>
<dbReference type="SUPFAM" id="SSF53474">
    <property type="entry name" value="alpha/beta-Hydrolases"/>
    <property type="match status" value="1"/>
</dbReference>
<proteinExistence type="inferred from homology"/>
<evidence type="ECO:0000256" key="2">
    <source>
        <dbReference type="ARBA" id="ARBA00023180"/>
    </source>
</evidence>
<gene>
    <name evidence="4" type="ORF">OBRU01_05590</name>
</gene>
<dbReference type="PANTHER" id="PTHR43903">
    <property type="entry name" value="NEUROLIGIN"/>
    <property type="match status" value="1"/>
</dbReference>
<dbReference type="Proteomes" id="UP000037510">
    <property type="component" value="Unassembled WGS sequence"/>
</dbReference>
<evidence type="ECO:0000256" key="1">
    <source>
        <dbReference type="ARBA" id="ARBA00005964"/>
    </source>
</evidence>
<dbReference type="InterPro" id="IPR029058">
    <property type="entry name" value="AB_hydrolase_fold"/>
</dbReference>
<keyword evidence="2" id="KW-0325">Glycoprotein</keyword>
<evidence type="ECO:0000313" key="5">
    <source>
        <dbReference type="Proteomes" id="UP000037510"/>
    </source>
</evidence>
<dbReference type="InterPro" id="IPR051093">
    <property type="entry name" value="Neuroligin/BSAL"/>
</dbReference>
<evidence type="ECO:0000259" key="3">
    <source>
        <dbReference type="Pfam" id="PF00135"/>
    </source>
</evidence>
<reference evidence="4 5" key="1">
    <citation type="journal article" date="2015" name="Genome Biol. Evol.">
        <title>The genome of winter moth (Operophtera brumata) provides a genomic perspective on sexual dimorphism and phenology.</title>
        <authorList>
            <person name="Derks M.F."/>
            <person name="Smit S."/>
            <person name="Salis L."/>
            <person name="Schijlen E."/>
            <person name="Bossers A."/>
            <person name="Mateman C."/>
            <person name="Pijl A.S."/>
            <person name="de Ridder D."/>
            <person name="Groenen M.A."/>
            <person name="Visser M.E."/>
            <person name="Megens H.J."/>
        </authorList>
    </citation>
    <scope>NUCLEOTIDE SEQUENCE [LARGE SCALE GENOMIC DNA]</scope>
    <source>
        <strain evidence="4">WM2013NL</strain>
        <tissue evidence="4">Head and thorax</tissue>
    </source>
</reference>
<feature type="domain" description="Carboxylesterase type B" evidence="3">
    <location>
        <begin position="61"/>
        <end position="176"/>
    </location>
</feature>
<protein>
    <recommendedName>
        <fullName evidence="3">Carboxylesterase type B domain-containing protein</fullName>
    </recommendedName>
</protein>
<dbReference type="Pfam" id="PF00135">
    <property type="entry name" value="COesterase"/>
    <property type="match status" value="1"/>
</dbReference>
<organism evidence="4 5">
    <name type="scientific">Operophtera brumata</name>
    <name type="common">Winter moth</name>
    <name type="synonym">Phalaena brumata</name>
    <dbReference type="NCBI Taxonomy" id="104452"/>
    <lineage>
        <taxon>Eukaryota</taxon>
        <taxon>Metazoa</taxon>
        <taxon>Ecdysozoa</taxon>
        <taxon>Arthropoda</taxon>
        <taxon>Hexapoda</taxon>
        <taxon>Insecta</taxon>
        <taxon>Pterygota</taxon>
        <taxon>Neoptera</taxon>
        <taxon>Endopterygota</taxon>
        <taxon>Lepidoptera</taxon>
        <taxon>Glossata</taxon>
        <taxon>Ditrysia</taxon>
        <taxon>Geometroidea</taxon>
        <taxon>Geometridae</taxon>
        <taxon>Larentiinae</taxon>
        <taxon>Operophtera</taxon>
    </lineage>
</organism>
<evidence type="ECO:0000313" key="4">
    <source>
        <dbReference type="EMBL" id="KOB75258.1"/>
    </source>
</evidence>
<comment type="caution">
    <text evidence="4">The sequence shown here is derived from an EMBL/GenBank/DDBJ whole genome shotgun (WGS) entry which is preliminary data.</text>
</comment>
<dbReference type="EMBL" id="JTDY01000965">
    <property type="protein sequence ID" value="KOB75258.1"/>
    <property type="molecule type" value="Genomic_DNA"/>
</dbReference>
<sequence>MAVRLPLHLCNSIKQYCSKIIVFKFSTVRFNLRLVILLVLLLSESTFCIGFSGRNSMLRTRVIGTRYGKLQGVILPMDQHKYLKPVEAYLGVPYATPPTGSNRFAPTRAPAPWDDVKTVDQMGPVCPQKLPDIANETLVLERMPKGRLEYLRRLLPRLKNQSEDCLYMNIYTPVQGKNIIPTY</sequence>
<name>A0A0L7LI86_OPEBR</name>
<dbReference type="InterPro" id="IPR002018">
    <property type="entry name" value="CarbesteraseB"/>
</dbReference>
<accession>A0A0L7LI86</accession>
<dbReference type="Gene3D" id="3.40.50.1820">
    <property type="entry name" value="alpha/beta hydrolase"/>
    <property type="match status" value="1"/>
</dbReference>
<dbReference type="AlphaFoldDB" id="A0A0L7LI86"/>